<dbReference type="EMBL" id="CAFAAY010000020">
    <property type="protein sequence ID" value="CAB4811699.1"/>
    <property type="molecule type" value="Genomic_DNA"/>
</dbReference>
<accession>A0A6J6YRB6</accession>
<name>A0A6J6YRB6_9ZZZZ</name>
<sequence length="250" mass="26823">MPPSLVEDTEAVAVEEGEESSIGDFLWGLVPGHSLLDAYRDYQKGDYVSAGLNGVSGLSDLLTLGTFNKAESSLKFFVGVMKVRIKDSVVDAVANEAGNLVAERLGPEAGFVTQIIVSATLSKNVSQQNKTQLGFADDGARRSLLLSVDSLAADARRMDSGGELTKAGRALSKHANRTGSQFSLPMRGSPADINKAAHGIVDEILTNPRTLAVLRNTGRFGKTLEFWSPDGRELRYYMNGSFIGFLEPPL</sequence>
<dbReference type="AlphaFoldDB" id="A0A6J6YRB6"/>
<organism evidence="1">
    <name type="scientific">freshwater metagenome</name>
    <dbReference type="NCBI Taxonomy" id="449393"/>
    <lineage>
        <taxon>unclassified sequences</taxon>
        <taxon>metagenomes</taxon>
        <taxon>ecological metagenomes</taxon>
    </lineage>
</organism>
<protein>
    <submittedName>
        <fullName evidence="1">Unannotated protein</fullName>
    </submittedName>
</protein>
<gene>
    <name evidence="1" type="ORF">UFOPK3124_00444</name>
</gene>
<proteinExistence type="predicted"/>
<evidence type="ECO:0000313" key="1">
    <source>
        <dbReference type="EMBL" id="CAB4811699.1"/>
    </source>
</evidence>
<reference evidence="1" key="1">
    <citation type="submission" date="2020-05" db="EMBL/GenBank/DDBJ databases">
        <authorList>
            <person name="Chiriac C."/>
            <person name="Salcher M."/>
            <person name="Ghai R."/>
            <person name="Kavagutti S V."/>
        </authorList>
    </citation>
    <scope>NUCLEOTIDE SEQUENCE</scope>
</reference>